<protein>
    <submittedName>
        <fullName evidence="1">Uncharacterized protein</fullName>
    </submittedName>
</protein>
<dbReference type="Proteomes" id="UP000233837">
    <property type="component" value="Unassembled WGS sequence"/>
</dbReference>
<keyword evidence="2" id="KW-1185">Reference proteome</keyword>
<dbReference type="EMBL" id="KZ502304">
    <property type="protein sequence ID" value="PKU80977.1"/>
    <property type="molecule type" value="Genomic_DNA"/>
</dbReference>
<name>A0A2I0WZA6_9ASPA</name>
<organism evidence="1 2">
    <name type="scientific">Dendrobium catenatum</name>
    <dbReference type="NCBI Taxonomy" id="906689"/>
    <lineage>
        <taxon>Eukaryota</taxon>
        <taxon>Viridiplantae</taxon>
        <taxon>Streptophyta</taxon>
        <taxon>Embryophyta</taxon>
        <taxon>Tracheophyta</taxon>
        <taxon>Spermatophyta</taxon>
        <taxon>Magnoliopsida</taxon>
        <taxon>Liliopsida</taxon>
        <taxon>Asparagales</taxon>
        <taxon>Orchidaceae</taxon>
        <taxon>Epidendroideae</taxon>
        <taxon>Malaxideae</taxon>
        <taxon>Dendrobiinae</taxon>
        <taxon>Dendrobium</taxon>
    </lineage>
</organism>
<sequence>MMEEAAVQTEKVDGVKETEKVQSQKTLVNSAMVITEANSMSFKSSNIIFENKFNILDGLLEEGGIVFFEEVNTNMVEEMNWFNKDTKVVTWRK</sequence>
<proteinExistence type="predicted"/>
<accession>A0A2I0WZA6</accession>
<reference evidence="1 2" key="1">
    <citation type="journal article" date="2016" name="Sci. Rep.">
        <title>The Dendrobium catenatum Lindl. genome sequence provides insights into polysaccharide synthase, floral development and adaptive evolution.</title>
        <authorList>
            <person name="Zhang G.Q."/>
            <person name="Xu Q."/>
            <person name="Bian C."/>
            <person name="Tsai W.C."/>
            <person name="Yeh C.M."/>
            <person name="Liu K.W."/>
            <person name="Yoshida K."/>
            <person name="Zhang L.S."/>
            <person name="Chang S.B."/>
            <person name="Chen F."/>
            <person name="Shi Y."/>
            <person name="Su Y.Y."/>
            <person name="Zhang Y.Q."/>
            <person name="Chen L.J."/>
            <person name="Yin Y."/>
            <person name="Lin M."/>
            <person name="Huang H."/>
            <person name="Deng H."/>
            <person name="Wang Z.W."/>
            <person name="Zhu S.L."/>
            <person name="Zhao X."/>
            <person name="Deng C."/>
            <person name="Niu S.C."/>
            <person name="Huang J."/>
            <person name="Wang M."/>
            <person name="Liu G.H."/>
            <person name="Yang H.J."/>
            <person name="Xiao X.J."/>
            <person name="Hsiao Y.Y."/>
            <person name="Wu W.L."/>
            <person name="Chen Y.Y."/>
            <person name="Mitsuda N."/>
            <person name="Ohme-Takagi M."/>
            <person name="Luo Y.B."/>
            <person name="Van de Peer Y."/>
            <person name="Liu Z.J."/>
        </authorList>
    </citation>
    <scope>NUCLEOTIDE SEQUENCE [LARGE SCALE GENOMIC DNA]</scope>
    <source>
        <tissue evidence="1">The whole plant</tissue>
    </source>
</reference>
<evidence type="ECO:0000313" key="1">
    <source>
        <dbReference type="EMBL" id="PKU80977.1"/>
    </source>
</evidence>
<evidence type="ECO:0000313" key="2">
    <source>
        <dbReference type="Proteomes" id="UP000233837"/>
    </source>
</evidence>
<gene>
    <name evidence="1" type="ORF">MA16_Dca020012</name>
</gene>
<dbReference type="AlphaFoldDB" id="A0A2I0WZA6"/>
<reference evidence="1 2" key="2">
    <citation type="journal article" date="2017" name="Nature">
        <title>The Apostasia genome and the evolution of orchids.</title>
        <authorList>
            <person name="Zhang G.Q."/>
            <person name="Liu K.W."/>
            <person name="Li Z."/>
            <person name="Lohaus R."/>
            <person name="Hsiao Y.Y."/>
            <person name="Niu S.C."/>
            <person name="Wang J.Y."/>
            <person name="Lin Y.C."/>
            <person name="Xu Q."/>
            <person name="Chen L.J."/>
            <person name="Yoshida K."/>
            <person name="Fujiwara S."/>
            <person name="Wang Z.W."/>
            <person name="Zhang Y.Q."/>
            <person name="Mitsuda N."/>
            <person name="Wang M."/>
            <person name="Liu G.H."/>
            <person name="Pecoraro L."/>
            <person name="Huang H.X."/>
            <person name="Xiao X.J."/>
            <person name="Lin M."/>
            <person name="Wu X.Y."/>
            <person name="Wu W.L."/>
            <person name="Chen Y.Y."/>
            <person name="Chang S.B."/>
            <person name="Sakamoto S."/>
            <person name="Ohme-Takagi M."/>
            <person name="Yagi M."/>
            <person name="Zeng S.J."/>
            <person name="Shen C.Y."/>
            <person name="Yeh C.M."/>
            <person name="Luo Y.B."/>
            <person name="Tsai W.C."/>
            <person name="Van de Peer Y."/>
            <person name="Liu Z.J."/>
        </authorList>
    </citation>
    <scope>NUCLEOTIDE SEQUENCE [LARGE SCALE GENOMIC DNA]</scope>
    <source>
        <tissue evidence="1">The whole plant</tissue>
    </source>
</reference>